<dbReference type="InterPro" id="IPR005950">
    <property type="entry name" value="ModA"/>
</dbReference>
<evidence type="ECO:0000256" key="6">
    <source>
        <dbReference type="PIRSR" id="PIRSR004846-1"/>
    </source>
</evidence>
<dbReference type="GO" id="GO:0046872">
    <property type="term" value="F:metal ion binding"/>
    <property type="evidence" value="ECO:0007669"/>
    <property type="project" value="UniProtKB-KW"/>
</dbReference>
<dbReference type="GO" id="GO:0015689">
    <property type="term" value="P:molybdate ion transport"/>
    <property type="evidence" value="ECO:0007669"/>
    <property type="project" value="InterPro"/>
</dbReference>
<dbReference type="NCBIfam" id="TIGR01256">
    <property type="entry name" value="modA"/>
    <property type="match status" value="1"/>
</dbReference>
<proteinExistence type="inferred from homology"/>
<dbReference type="GO" id="GO:1901359">
    <property type="term" value="F:tungstate binding"/>
    <property type="evidence" value="ECO:0007669"/>
    <property type="project" value="UniProtKB-ARBA"/>
</dbReference>
<dbReference type="STRING" id="762486.SAMN05444411_105126"/>
<dbReference type="AlphaFoldDB" id="A0A1H3BII7"/>
<dbReference type="InterPro" id="IPR050682">
    <property type="entry name" value="ModA/WtpA"/>
</dbReference>
<feature type="signal peptide" evidence="7">
    <location>
        <begin position="1"/>
        <end position="23"/>
    </location>
</feature>
<evidence type="ECO:0000256" key="3">
    <source>
        <dbReference type="ARBA" id="ARBA00022723"/>
    </source>
</evidence>
<dbReference type="Pfam" id="PF13531">
    <property type="entry name" value="SBP_bac_11"/>
    <property type="match status" value="1"/>
</dbReference>
<dbReference type="PIRSF" id="PIRSF004846">
    <property type="entry name" value="ModA"/>
    <property type="match status" value="1"/>
</dbReference>
<dbReference type="Proteomes" id="UP000199595">
    <property type="component" value="Unassembled WGS sequence"/>
</dbReference>
<dbReference type="GO" id="GO:0030973">
    <property type="term" value="F:molybdate ion binding"/>
    <property type="evidence" value="ECO:0007669"/>
    <property type="project" value="InterPro"/>
</dbReference>
<dbReference type="FunFam" id="3.40.190.10:FF:000035">
    <property type="entry name" value="Molybdate ABC transporter substrate-binding protein"/>
    <property type="match status" value="1"/>
</dbReference>
<reference evidence="8 9" key="1">
    <citation type="submission" date="2016-10" db="EMBL/GenBank/DDBJ databases">
        <authorList>
            <person name="de Groot N.N."/>
        </authorList>
    </citation>
    <scope>NUCLEOTIDE SEQUENCE [LARGE SCALE GENOMIC DNA]</scope>
    <source>
        <strain evidence="8 9">DSM 24956</strain>
    </source>
</reference>
<dbReference type="EMBL" id="FNNJ01000005">
    <property type="protein sequence ID" value="SDX41531.1"/>
    <property type="molecule type" value="Genomic_DNA"/>
</dbReference>
<keyword evidence="2 6" id="KW-0500">Molybdenum</keyword>
<evidence type="ECO:0000256" key="1">
    <source>
        <dbReference type="ARBA" id="ARBA00009175"/>
    </source>
</evidence>
<keyword evidence="9" id="KW-1185">Reference proteome</keyword>
<evidence type="ECO:0000256" key="4">
    <source>
        <dbReference type="ARBA" id="ARBA00022729"/>
    </source>
</evidence>
<comment type="similarity">
    <text evidence="1">Belongs to the bacterial solute-binding protein ModA family.</text>
</comment>
<dbReference type="PROSITE" id="PS51257">
    <property type="entry name" value="PROKAR_LIPOPROTEIN"/>
    <property type="match status" value="1"/>
</dbReference>
<keyword evidence="4 7" id="KW-0732">Signal</keyword>
<dbReference type="InterPro" id="IPR044084">
    <property type="entry name" value="AvModA-like_subst-bd"/>
</dbReference>
<feature type="chain" id="PRO_5011535815" evidence="7">
    <location>
        <begin position="24"/>
        <end position="257"/>
    </location>
</feature>
<name>A0A1H3BII7_9FLAO</name>
<organism evidence="8 9">
    <name type="scientific">Lutibacter oricola</name>
    <dbReference type="NCBI Taxonomy" id="762486"/>
    <lineage>
        <taxon>Bacteria</taxon>
        <taxon>Pseudomonadati</taxon>
        <taxon>Bacteroidota</taxon>
        <taxon>Flavobacteriia</taxon>
        <taxon>Flavobacteriales</taxon>
        <taxon>Flavobacteriaceae</taxon>
        <taxon>Lutibacter</taxon>
    </lineage>
</organism>
<dbReference type="Gene3D" id="3.40.190.10">
    <property type="entry name" value="Periplasmic binding protein-like II"/>
    <property type="match status" value="2"/>
</dbReference>
<dbReference type="CDD" id="cd13539">
    <property type="entry name" value="PBP2_AvModA"/>
    <property type="match status" value="1"/>
</dbReference>
<evidence type="ECO:0000256" key="7">
    <source>
        <dbReference type="SAM" id="SignalP"/>
    </source>
</evidence>
<feature type="binding site" evidence="6">
    <location>
        <position position="172"/>
    </location>
    <ligand>
        <name>molybdate</name>
        <dbReference type="ChEBI" id="CHEBI:36264"/>
    </ligand>
</feature>
<dbReference type="OrthoDB" id="9785015at2"/>
<feature type="binding site" evidence="6">
    <location>
        <position position="66"/>
    </location>
    <ligand>
        <name>molybdate</name>
        <dbReference type="ChEBI" id="CHEBI:36264"/>
    </ligand>
</feature>
<keyword evidence="3 6" id="KW-0479">Metal-binding</keyword>
<evidence type="ECO:0000313" key="9">
    <source>
        <dbReference type="Proteomes" id="UP000199595"/>
    </source>
</evidence>
<accession>A0A1H3BII7</accession>
<gene>
    <name evidence="8" type="ORF">SAMN05444411_105126</name>
</gene>
<dbReference type="RefSeq" id="WP_090123372.1">
    <property type="nucleotide sequence ID" value="NZ_FNNJ01000005.1"/>
</dbReference>
<dbReference type="PANTHER" id="PTHR30632:SF14">
    <property type="entry name" value="TUNGSTATE_MOLYBDATE_CHROMATE-BINDING PROTEIN MODA"/>
    <property type="match status" value="1"/>
</dbReference>
<evidence type="ECO:0000256" key="5">
    <source>
        <dbReference type="ARBA" id="ARBA00062515"/>
    </source>
</evidence>
<dbReference type="SUPFAM" id="SSF53850">
    <property type="entry name" value="Periplasmic binding protein-like II"/>
    <property type="match status" value="1"/>
</dbReference>
<comment type="subunit">
    <text evidence="5">The complex is composed of two ATP-binding proteins (ModC), two transmembrane proteins (ModB) and a solute-binding protein (ModA).</text>
</comment>
<dbReference type="PANTHER" id="PTHR30632">
    <property type="entry name" value="MOLYBDATE-BINDING PERIPLASMIC PROTEIN"/>
    <property type="match status" value="1"/>
</dbReference>
<evidence type="ECO:0000256" key="2">
    <source>
        <dbReference type="ARBA" id="ARBA00022505"/>
    </source>
</evidence>
<sequence>MLFKKTAAFYVFILLAFSSLFFSCTKKKTNTITVATAANMQYAMKELTNTFTQLTSIKCNIIISSSGKLTAQIKEGAPYDIFVSADMKFPNELNKHGFSATTPKIYAYGKLILWSTKNNIQPSFDLLTSEKIKHIAIANPKTAPYGIAAEEILKKEQLFEHVKHKFVYGESVAQTNQFITTNAAEIGFTAKSVIYSSNIKNKGNWIDINQDNYTSISQGVVILKNSPSNQNQVKQFYNFLFSKKGIEILNKFGYSTK</sequence>
<protein>
    <submittedName>
        <fullName evidence="8">Molybdate transport system substrate-binding protein</fullName>
    </submittedName>
</protein>
<evidence type="ECO:0000313" key="8">
    <source>
        <dbReference type="EMBL" id="SDX41531.1"/>
    </source>
</evidence>